<keyword evidence="3 7" id="KW-0853">WD repeat</keyword>
<feature type="repeat" description="WD" evidence="7">
    <location>
        <begin position="224"/>
        <end position="265"/>
    </location>
</feature>
<dbReference type="SUPFAM" id="SSF50978">
    <property type="entry name" value="WD40 repeat-like"/>
    <property type="match status" value="3"/>
</dbReference>
<dbReference type="GO" id="GO:0005737">
    <property type="term" value="C:cytoplasm"/>
    <property type="evidence" value="ECO:0007669"/>
    <property type="project" value="UniProtKB-SubCell"/>
</dbReference>
<keyword evidence="5" id="KW-0677">Repeat</keyword>
<evidence type="ECO:0000256" key="4">
    <source>
        <dbReference type="ARBA" id="ARBA00022694"/>
    </source>
</evidence>
<dbReference type="PANTHER" id="PTHR14344">
    <property type="entry name" value="WD REPEAT PROTEIN"/>
    <property type="match status" value="1"/>
</dbReference>
<dbReference type="AlphaFoldDB" id="A0A9P4U5H5"/>
<organism evidence="8 9">
    <name type="scientific">Tothia fuscella</name>
    <dbReference type="NCBI Taxonomy" id="1048955"/>
    <lineage>
        <taxon>Eukaryota</taxon>
        <taxon>Fungi</taxon>
        <taxon>Dikarya</taxon>
        <taxon>Ascomycota</taxon>
        <taxon>Pezizomycotina</taxon>
        <taxon>Dothideomycetes</taxon>
        <taxon>Pleosporomycetidae</taxon>
        <taxon>Venturiales</taxon>
        <taxon>Cylindrosympodiaceae</taxon>
        <taxon>Tothia</taxon>
    </lineage>
</organism>
<comment type="caution">
    <text evidence="8">The sequence shown here is derived from an EMBL/GenBank/DDBJ whole genome shotgun (WGS) entry which is preliminary data.</text>
</comment>
<dbReference type="InterPro" id="IPR036322">
    <property type="entry name" value="WD40_repeat_dom_sf"/>
</dbReference>
<dbReference type="EMBL" id="MU007009">
    <property type="protein sequence ID" value="KAF2437002.1"/>
    <property type="molecule type" value="Genomic_DNA"/>
</dbReference>
<dbReference type="PROSITE" id="PS00678">
    <property type="entry name" value="WD_REPEATS_1"/>
    <property type="match status" value="1"/>
</dbReference>
<dbReference type="Pfam" id="PF00400">
    <property type="entry name" value="WD40"/>
    <property type="match status" value="2"/>
</dbReference>
<dbReference type="InterPro" id="IPR051973">
    <property type="entry name" value="tRNA_Anticodon_Mtase-Reg"/>
</dbReference>
<protein>
    <recommendedName>
        <fullName evidence="10">WD repeat protein</fullName>
    </recommendedName>
</protein>
<evidence type="ECO:0000256" key="7">
    <source>
        <dbReference type="PROSITE-ProRule" id="PRU00221"/>
    </source>
</evidence>
<dbReference type="InterPro" id="IPR015943">
    <property type="entry name" value="WD40/YVTN_repeat-like_dom_sf"/>
</dbReference>
<feature type="repeat" description="WD" evidence="7">
    <location>
        <begin position="854"/>
        <end position="895"/>
    </location>
</feature>
<comment type="subcellular location">
    <subcellularLocation>
        <location evidence="1">Cytoplasm</location>
    </subcellularLocation>
</comment>
<accession>A0A9P4U5H5</accession>
<name>A0A9P4U5H5_9PEZI</name>
<sequence>MPNTLRNVCSHTPVTALATSNGLIFSASGPCLRTHSNDAKSPSAIATKRIFKSQIIHGMTVQHDEDDASWFLLVWGGRYLATLLITREAKSSSNLRETLRIRRSGLAKIDDWILDVSFNPNFEAACTAGLTQVVPQAVALTANNVLYEVCFQGNWAPEQQHFDRPLVIKELTPGPRCILYSAHLKWSSHSEIIVASGTALGEIYVWMYLADKKNMATGYPHVILSGHEGSVFGVRISRPIDVEPGRTHRFLTSCSDDRTIRVWDITEVLIQSNSVDGSTIDHKRAKSRTTGFLSDLTEDSIGTSKDKCTAVAMGHISRIWNIQYAFPEASQKDKGGILSIMSVGEDASCQKWNLMFDPTAQQNFPNGKFALIHSDTAHYHTGKNIWALALNSKSNEPEDARVLTGGADSSIITTLMSRSKNSEQKRSNSFEIEDVLQVIFPSCTEASQQDASYGKQMAKRRNKDLEDCFRSYTHLGDNSMLVTTNNGLVLLATCQTTGLGSPSRWDWRLLTQLNGLKGYSVVCNIPNSEFSFLGGARGSVFVFNYLTCEVTLVTNVQGKIANLFVQPTSQGDDIFATLLVVQVGGLAPMQLLLQRSDDGSLLIASRVILSMDQNLGVITSYAHAYQVGDQKVFLGFRDGGISIIFLNGDKPSVNLARAHGREAVTGLRSIQSGSNGMSIDYLLSVGRDGTCTIHCLGHENQNPLLVHKLTLPFGPNIEGVYYDPPTGSLCVYGFHGRNFVLYDLISSESIMTIECGGAHRIWTFKPYIGPRGSVLGGSFAWTKACVLNIYYSFEPDYQTITSGSHGREIKTCAVAPNSLLGGPYGLLFATGAEDTDIRLSVLGEEDKLINLATLRKHVTGIQSLEWSEDGSFLFSCGGYEEFFVWRLRATPGVMVGVVCESSCPKENVKSDLRIMSFAVREHPEEEDHGRKQGIDYRFLVVLAYSNSVIKLWQYTSHEGRGSWALLVVGNYTSACITAIELIAVSGTIVVLTAATDAHVSIWDVPKECFHQIVIEEEPGNFLSTRMMTCYGVLRVHQNCIKSMSTQTLGKDATLVLTTGDDNAIGFSLARFDGTTGVLVMSSLCVPKAHAAAVNAASVVSVHNVEEGKIRMLAATASNDQRVKTWHVEIDLAAPGVDGVNITRGANEYSAIADISSLAVFSHDKVAGEGLEVLICGVGIEIWRIGS</sequence>
<dbReference type="Gene3D" id="2.130.10.10">
    <property type="entry name" value="YVTN repeat-like/Quinoprotein amine dehydrogenase"/>
    <property type="match status" value="3"/>
</dbReference>
<evidence type="ECO:0000313" key="8">
    <source>
        <dbReference type="EMBL" id="KAF2437002.1"/>
    </source>
</evidence>
<dbReference type="InterPro" id="IPR019775">
    <property type="entry name" value="WD40_repeat_CS"/>
</dbReference>
<evidence type="ECO:0000256" key="3">
    <source>
        <dbReference type="ARBA" id="ARBA00022574"/>
    </source>
</evidence>
<gene>
    <name evidence="8" type="ORF">EJ08DRAFT_691305</name>
</gene>
<reference evidence="8" key="1">
    <citation type="journal article" date="2020" name="Stud. Mycol.">
        <title>101 Dothideomycetes genomes: a test case for predicting lifestyles and emergence of pathogens.</title>
        <authorList>
            <person name="Haridas S."/>
            <person name="Albert R."/>
            <person name="Binder M."/>
            <person name="Bloem J."/>
            <person name="Labutti K."/>
            <person name="Salamov A."/>
            <person name="Andreopoulos B."/>
            <person name="Baker S."/>
            <person name="Barry K."/>
            <person name="Bills G."/>
            <person name="Bluhm B."/>
            <person name="Cannon C."/>
            <person name="Castanera R."/>
            <person name="Culley D."/>
            <person name="Daum C."/>
            <person name="Ezra D."/>
            <person name="Gonzalez J."/>
            <person name="Henrissat B."/>
            <person name="Kuo A."/>
            <person name="Liang C."/>
            <person name="Lipzen A."/>
            <person name="Lutzoni F."/>
            <person name="Magnuson J."/>
            <person name="Mondo S."/>
            <person name="Nolan M."/>
            <person name="Ohm R."/>
            <person name="Pangilinan J."/>
            <person name="Park H.-J."/>
            <person name="Ramirez L."/>
            <person name="Alfaro M."/>
            <person name="Sun H."/>
            <person name="Tritt A."/>
            <person name="Yoshinaga Y."/>
            <person name="Zwiers L.-H."/>
            <person name="Turgeon B."/>
            <person name="Goodwin S."/>
            <person name="Spatafora J."/>
            <person name="Crous P."/>
            <person name="Grigoriev I."/>
        </authorList>
    </citation>
    <scope>NUCLEOTIDE SEQUENCE</scope>
    <source>
        <strain evidence="8">CBS 130266</strain>
    </source>
</reference>
<evidence type="ECO:0000256" key="2">
    <source>
        <dbReference type="ARBA" id="ARBA00022490"/>
    </source>
</evidence>
<keyword evidence="9" id="KW-1185">Reference proteome</keyword>
<evidence type="ECO:0000256" key="6">
    <source>
        <dbReference type="ARBA" id="ARBA00038255"/>
    </source>
</evidence>
<keyword evidence="4" id="KW-0819">tRNA processing</keyword>
<evidence type="ECO:0000256" key="1">
    <source>
        <dbReference type="ARBA" id="ARBA00004496"/>
    </source>
</evidence>
<proteinExistence type="inferred from homology"/>
<dbReference type="OrthoDB" id="5594999at2759"/>
<keyword evidence="2" id="KW-0963">Cytoplasm</keyword>
<dbReference type="PANTHER" id="PTHR14344:SF3">
    <property type="entry name" value="WD REPEAT-CONTAINING PROTEIN 6"/>
    <property type="match status" value="1"/>
</dbReference>
<dbReference type="PROSITE" id="PS50082">
    <property type="entry name" value="WD_REPEATS_2"/>
    <property type="match status" value="2"/>
</dbReference>
<dbReference type="Proteomes" id="UP000800235">
    <property type="component" value="Unassembled WGS sequence"/>
</dbReference>
<dbReference type="InterPro" id="IPR001680">
    <property type="entry name" value="WD40_rpt"/>
</dbReference>
<comment type="similarity">
    <text evidence="6">Belongs to the WD repeat WDR6 family.</text>
</comment>
<evidence type="ECO:0000256" key="5">
    <source>
        <dbReference type="ARBA" id="ARBA00022737"/>
    </source>
</evidence>
<dbReference type="SMART" id="SM00320">
    <property type="entry name" value="WD40"/>
    <property type="match status" value="8"/>
</dbReference>
<evidence type="ECO:0008006" key="10">
    <source>
        <dbReference type="Google" id="ProtNLM"/>
    </source>
</evidence>
<dbReference type="GO" id="GO:0030488">
    <property type="term" value="P:tRNA methylation"/>
    <property type="evidence" value="ECO:0007669"/>
    <property type="project" value="TreeGrafter"/>
</dbReference>
<evidence type="ECO:0000313" key="9">
    <source>
        <dbReference type="Proteomes" id="UP000800235"/>
    </source>
</evidence>